<comment type="subcellular location">
    <subcellularLocation>
        <location evidence="1">Nucleus</location>
    </subcellularLocation>
</comment>
<dbReference type="InterPro" id="IPR033896">
    <property type="entry name" value="MEF2-like_N"/>
</dbReference>
<dbReference type="PROSITE" id="PS50066">
    <property type="entry name" value="MADS_BOX_2"/>
    <property type="match status" value="1"/>
</dbReference>
<dbReference type="CDD" id="cd00265">
    <property type="entry name" value="MADS_MEF2_like"/>
    <property type="match status" value="1"/>
</dbReference>
<dbReference type="SUPFAM" id="SSF55455">
    <property type="entry name" value="SRF-like"/>
    <property type="match status" value="1"/>
</dbReference>
<dbReference type="SMART" id="SM00432">
    <property type="entry name" value="MADS"/>
    <property type="match status" value="1"/>
</dbReference>
<dbReference type="GO" id="GO:0005634">
    <property type="term" value="C:nucleus"/>
    <property type="evidence" value="ECO:0007669"/>
    <property type="project" value="UniProtKB-SubCell"/>
</dbReference>
<feature type="domain" description="MADS-box" evidence="6">
    <location>
        <begin position="6"/>
        <end position="66"/>
    </location>
</feature>
<dbReference type="AlphaFoldDB" id="B9SXJ4"/>
<dbReference type="eggNOG" id="KOG0014">
    <property type="taxonomic scope" value="Eukaryota"/>
</dbReference>
<keyword evidence="2" id="KW-0805">Transcription regulation</keyword>
<dbReference type="Pfam" id="PF00319">
    <property type="entry name" value="SRF-TF"/>
    <property type="match status" value="1"/>
</dbReference>
<gene>
    <name evidence="7" type="ORF">RCOM_0503960</name>
</gene>
<dbReference type="InterPro" id="IPR002100">
    <property type="entry name" value="TF_MADSbox"/>
</dbReference>
<evidence type="ECO:0000313" key="8">
    <source>
        <dbReference type="Proteomes" id="UP000008311"/>
    </source>
</evidence>
<dbReference type="GO" id="GO:0046983">
    <property type="term" value="F:protein dimerization activity"/>
    <property type="evidence" value="ECO:0007669"/>
    <property type="project" value="InterPro"/>
</dbReference>
<proteinExistence type="predicted"/>
<dbReference type="EMBL" id="EQ974226">
    <property type="protein sequence ID" value="EEF31667.1"/>
    <property type="molecule type" value="Genomic_DNA"/>
</dbReference>
<evidence type="ECO:0000256" key="3">
    <source>
        <dbReference type="ARBA" id="ARBA00023125"/>
    </source>
</evidence>
<dbReference type="GO" id="GO:0000978">
    <property type="term" value="F:RNA polymerase II cis-regulatory region sequence-specific DNA binding"/>
    <property type="evidence" value="ECO:0000318"/>
    <property type="project" value="GO_Central"/>
</dbReference>
<evidence type="ECO:0000256" key="5">
    <source>
        <dbReference type="ARBA" id="ARBA00023242"/>
    </source>
</evidence>
<dbReference type="KEGG" id="rcu:8267073"/>
<accession>B9SXJ4</accession>
<dbReference type="GO" id="GO:0000981">
    <property type="term" value="F:DNA-binding transcription factor activity, RNA polymerase II-specific"/>
    <property type="evidence" value="ECO:0000318"/>
    <property type="project" value="GO_Central"/>
</dbReference>
<sequence length="183" mass="20558">MKRCSLGRQKIAIEKISKKSHLQVTFSKRRAGLFKKASELCTLCGVEIAIIVFSPAGKAFSFGHPEVGSVLKRFLARNPLGSISCQFIQADRNANVRELNVKLIHALNQLEAEKKRGEALNRMRKSSQSMCWWEAPVDELGLQELEQLRYALEDLKKNVAKEIDRVLGTTTSLPFLAGNSFRL</sequence>
<dbReference type="Proteomes" id="UP000008311">
    <property type="component" value="Unassembled WGS sequence"/>
</dbReference>
<evidence type="ECO:0000313" key="7">
    <source>
        <dbReference type="EMBL" id="EEF31667.1"/>
    </source>
</evidence>
<keyword evidence="5" id="KW-0539">Nucleus</keyword>
<keyword evidence="8" id="KW-1185">Reference proteome</keyword>
<evidence type="ECO:0000256" key="2">
    <source>
        <dbReference type="ARBA" id="ARBA00023015"/>
    </source>
</evidence>
<dbReference type="Gene3D" id="3.40.1810.10">
    <property type="entry name" value="Transcription factor, MADS-box"/>
    <property type="match status" value="1"/>
</dbReference>
<reference evidence="8" key="1">
    <citation type="journal article" date="2010" name="Nat. Biotechnol.">
        <title>Draft genome sequence of the oilseed species Ricinus communis.</title>
        <authorList>
            <person name="Chan A.P."/>
            <person name="Crabtree J."/>
            <person name="Zhao Q."/>
            <person name="Lorenzi H."/>
            <person name="Orvis J."/>
            <person name="Puiu D."/>
            <person name="Melake-Berhan A."/>
            <person name="Jones K.M."/>
            <person name="Redman J."/>
            <person name="Chen G."/>
            <person name="Cahoon E.B."/>
            <person name="Gedil M."/>
            <person name="Stanke M."/>
            <person name="Haas B.J."/>
            <person name="Wortman J.R."/>
            <person name="Fraser-Liggett C.M."/>
            <person name="Ravel J."/>
            <person name="Rabinowicz P.D."/>
        </authorList>
    </citation>
    <scope>NUCLEOTIDE SEQUENCE [LARGE SCALE GENOMIC DNA]</scope>
    <source>
        <strain evidence="8">cv. Hale</strain>
    </source>
</reference>
<organism evidence="7 8">
    <name type="scientific">Ricinus communis</name>
    <name type="common">Castor bean</name>
    <dbReference type="NCBI Taxonomy" id="3988"/>
    <lineage>
        <taxon>Eukaryota</taxon>
        <taxon>Viridiplantae</taxon>
        <taxon>Streptophyta</taxon>
        <taxon>Embryophyta</taxon>
        <taxon>Tracheophyta</taxon>
        <taxon>Spermatophyta</taxon>
        <taxon>Magnoliopsida</taxon>
        <taxon>eudicotyledons</taxon>
        <taxon>Gunneridae</taxon>
        <taxon>Pentapetalae</taxon>
        <taxon>rosids</taxon>
        <taxon>fabids</taxon>
        <taxon>Malpighiales</taxon>
        <taxon>Euphorbiaceae</taxon>
        <taxon>Acalyphoideae</taxon>
        <taxon>Acalypheae</taxon>
        <taxon>Ricinus</taxon>
    </lineage>
</organism>
<dbReference type="GO" id="GO:0045944">
    <property type="term" value="P:positive regulation of transcription by RNA polymerase II"/>
    <property type="evidence" value="ECO:0007669"/>
    <property type="project" value="InterPro"/>
</dbReference>
<dbReference type="GO" id="GO:0006357">
    <property type="term" value="P:regulation of transcription by RNA polymerase II"/>
    <property type="evidence" value="ECO:0000318"/>
    <property type="project" value="GO_Central"/>
</dbReference>
<dbReference type="Gene3D" id="6.10.140.920">
    <property type="match status" value="1"/>
</dbReference>
<name>B9SXJ4_RICCO</name>
<dbReference type="InParanoid" id="B9SXJ4"/>
<keyword evidence="4" id="KW-0804">Transcription</keyword>
<evidence type="ECO:0000256" key="1">
    <source>
        <dbReference type="ARBA" id="ARBA00004123"/>
    </source>
</evidence>
<dbReference type="FunFam" id="3.40.1810.10:FF:000006">
    <property type="entry name" value="Agamous-like MADS-box protein AGL62"/>
    <property type="match status" value="1"/>
</dbReference>
<protein>
    <submittedName>
        <fullName evidence="7">Mads box protein, putative</fullName>
    </submittedName>
</protein>
<evidence type="ECO:0000256" key="4">
    <source>
        <dbReference type="ARBA" id="ARBA00023163"/>
    </source>
</evidence>
<dbReference type="PANTHER" id="PTHR11945:SF629">
    <property type="entry name" value="OS02G0164450 PROTEIN"/>
    <property type="match status" value="1"/>
</dbReference>
<dbReference type="PANTHER" id="PTHR11945">
    <property type="entry name" value="MADS BOX PROTEIN"/>
    <property type="match status" value="1"/>
</dbReference>
<dbReference type="PRINTS" id="PR00404">
    <property type="entry name" value="MADSDOMAIN"/>
</dbReference>
<dbReference type="InterPro" id="IPR036879">
    <property type="entry name" value="TF_MADSbox_sf"/>
</dbReference>
<evidence type="ECO:0000259" key="6">
    <source>
        <dbReference type="PROSITE" id="PS50066"/>
    </source>
</evidence>
<dbReference type="OrthoDB" id="1898716at2759"/>
<keyword evidence="3" id="KW-0238">DNA-binding</keyword>
<dbReference type="FunCoup" id="B9SXJ4">
    <property type="interactions" value="14"/>
</dbReference>